<proteinExistence type="predicted"/>
<protein>
    <submittedName>
        <fullName evidence="3">Uncharacterized protein</fullName>
    </submittedName>
</protein>
<gene>
    <name evidence="3" type="ORF">CCH79_00017125</name>
</gene>
<evidence type="ECO:0000256" key="2">
    <source>
        <dbReference type="SAM" id="MobiDB-lite"/>
    </source>
</evidence>
<dbReference type="EMBL" id="NHOQ01002941">
    <property type="protein sequence ID" value="PWA13750.1"/>
    <property type="molecule type" value="Genomic_DNA"/>
</dbReference>
<comment type="caution">
    <text evidence="3">The sequence shown here is derived from an EMBL/GenBank/DDBJ whole genome shotgun (WGS) entry which is preliminary data.</text>
</comment>
<keyword evidence="1" id="KW-0175">Coiled coil</keyword>
<evidence type="ECO:0000313" key="3">
    <source>
        <dbReference type="EMBL" id="PWA13750.1"/>
    </source>
</evidence>
<dbReference type="Proteomes" id="UP000250572">
    <property type="component" value="Unassembled WGS sequence"/>
</dbReference>
<organism evidence="3 4">
    <name type="scientific">Gambusia affinis</name>
    <name type="common">Western mosquitofish</name>
    <name type="synonym">Heterandria affinis</name>
    <dbReference type="NCBI Taxonomy" id="33528"/>
    <lineage>
        <taxon>Eukaryota</taxon>
        <taxon>Metazoa</taxon>
        <taxon>Chordata</taxon>
        <taxon>Craniata</taxon>
        <taxon>Vertebrata</taxon>
        <taxon>Euteleostomi</taxon>
        <taxon>Actinopterygii</taxon>
        <taxon>Neopterygii</taxon>
        <taxon>Teleostei</taxon>
        <taxon>Neoteleostei</taxon>
        <taxon>Acanthomorphata</taxon>
        <taxon>Ovalentaria</taxon>
        <taxon>Atherinomorphae</taxon>
        <taxon>Cyprinodontiformes</taxon>
        <taxon>Poeciliidae</taxon>
        <taxon>Poeciliinae</taxon>
        <taxon>Gambusia</taxon>
    </lineage>
</organism>
<evidence type="ECO:0000256" key="1">
    <source>
        <dbReference type="SAM" id="Coils"/>
    </source>
</evidence>
<name>A0A315UM23_GAMAF</name>
<feature type="compositionally biased region" description="Polar residues" evidence="2">
    <location>
        <begin position="275"/>
        <end position="285"/>
    </location>
</feature>
<feature type="coiled-coil region" evidence="1">
    <location>
        <begin position="200"/>
        <end position="234"/>
    </location>
</feature>
<accession>A0A315UM23</accession>
<dbReference type="AlphaFoldDB" id="A0A315UM23"/>
<feature type="compositionally biased region" description="Polar residues" evidence="2">
    <location>
        <begin position="1"/>
        <end position="11"/>
    </location>
</feature>
<reference evidence="3 4" key="1">
    <citation type="journal article" date="2018" name="G3 (Bethesda)">
        <title>A High-Quality Reference Genome for the Invasive Mosquitofish Gambusia affinis Using a Chicago Library.</title>
        <authorList>
            <person name="Hoffberg S.L."/>
            <person name="Troendle N.J."/>
            <person name="Glenn T.C."/>
            <person name="Mahmud O."/>
            <person name="Louha S."/>
            <person name="Chalopin D."/>
            <person name="Bennetzen J.L."/>
            <person name="Mauricio R."/>
        </authorList>
    </citation>
    <scope>NUCLEOTIDE SEQUENCE [LARGE SCALE GENOMIC DNA]</scope>
    <source>
        <strain evidence="3">NE01/NJP1002.9</strain>
        <tissue evidence="3">Muscle</tissue>
    </source>
</reference>
<feature type="compositionally biased region" description="Basic and acidic residues" evidence="2">
    <location>
        <begin position="254"/>
        <end position="269"/>
    </location>
</feature>
<keyword evidence="4" id="KW-1185">Reference proteome</keyword>
<feature type="region of interest" description="Disordered" evidence="2">
    <location>
        <begin position="250"/>
        <end position="285"/>
    </location>
</feature>
<sequence>MSRPFGSQQTDGKGRTPFMPHKSTGVKTCMSADLAETLQCLGLCGLQAEHLIGPEVDQRWIRGGAAGRPHVTPQYFNSGMRPQPWDWRAGQHQPPIEFQRELQRLGPLLEMERARWCEENQRVTYVQRELDNAKAELKRQKTLKEMRQLPTAEELFNSESLSPAVIASQVQSDIKHKQKIQLQQDFEPLKAAHIASEEAIRAEKEKSDALQQELDLMKARYEELQSKYKAAGQRNMQLFYEERIRQEQNLSENLRAEKDNPRETVHGDRLPAGNEETSAVSAGPV</sequence>
<evidence type="ECO:0000313" key="4">
    <source>
        <dbReference type="Proteomes" id="UP000250572"/>
    </source>
</evidence>
<feature type="region of interest" description="Disordered" evidence="2">
    <location>
        <begin position="1"/>
        <end position="20"/>
    </location>
</feature>